<dbReference type="Proteomes" id="UP001597493">
    <property type="component" value="Unassembled WGS sequence"/>
</dbReference>
<feature type="compositionally biased region" description="Low complexity" evidence="7">
    <location>
        <begin position="268"/>
        <end position="308"/>
    </location>
</feature>
<evidence type="ECO:0000256" key="8">
    <source>
        <dbReference type="SAM" id="Phobius"/>
    </source>
</evidence>
<keyword evidence="4 9" id="KW-0732">Signal</keyword>
<feature type="domain" description="NEAT" evidence="10">
    <location>
        <begin position="30"/>
        <end position="148"/>
    </location>
</feature>
<dbReference type="NCBIfam" id="TIGR03656">
    <property type="entry name" value="IsdC"/>
    <property type="match status" value="1"/>
</dbReference>
<keyword evidence="12" id="KW-1185">Reference proteome</keyword>
<feature type="chain" id="PRO_5045419559" evidence="9">
    <location>
        <begin position="29"/>
        <end position="347"/>
    </location>
</feature>
<dbReference type="RefSeq" id="WP_379272279.1">
    <property type="nucleotide sequence ID" value="NZ_JBHUGT010000028.1"/>
</dbReference>
<keyword evidence="3" id="KW-0964">Secreted</keyword>
<dbReference type="CDD" id="cd06920">
    <property type="entry name" value="NEAT"/>
    <property type="match status" value="1"/>
</dbReference>
<evidence type="ECO:0000256" key="3">
    <source>
        <dbReference type="ARBA" id="ARBA00022525"/>
    </source>
</evidence>
<organism evidence="11 12">
    <name type="scientific">Paenibacillus thailandensis</name>
    <dbReference type="NCBI Taxonomy" id="393250"/>
    <lineage>
        <taxon>Bacteria</taxon>
        <taxon>Bacillati</taxon>
        <taxon>Bacillota</taxon>
        <taxon>Bacilli</taxon>
        <taxon>Bacillales</taxon>
        <taxon>Paenibacillaceae</taxon>
        <taxon>Paenibacillus</taxon>
    </lineage>
</organism>
<comment type="caution">
    <text evidence="11">The sequence shown here is derived from an EMBL/GenBank/DDBJ whole genome shotgun (WGS) entry which is preliminary data.</text>
</comment>
<evidence type="ECO:0000256" key="7">
    <source>
        <dbReference type="SAM" id="MobiDB-lite"/>
    </source>
</evidence>
<keyword evidence="8" id="KW-0472">Membrane</keyword>
<dbReference type="Gene3D" id="2.60.40.1850">
    <property type="match status" value="1"/>
</dbReference>
<dbReference type="InterPro" id="IPR050436">
    <property type="entry name" value="IsdA"/>
</dbReference>
<dbReference type="Pfam" id="PF05031">
    <property type="entry name" value="NEAT"/>
    <property type="match status" value="1"/>
</dbReference>
<evidence type="ECO:0000256" key="5">
    <source>
        <dbReference type="ARBA" id="ARBA00023004"/>
    </source>
</evidence>
<dbReference type="PANTHER" id="PTHR37824:SF1">
    <property type="entry name" value="IRON-REGULATED SURFACE DETERMINANT PROTEIN C"/>
    <property type="match status" value="1"/>
</dbReference>
<dbReference type="SMART" id="SM00725">
    <property type="entry name" value="NEAT"/>
    <property type="match status" value="1"/>
</dbReference>
<evidence type="ECO:0000313" key="12">
    <source>
        <dbReference type="Proteomes" id="UP001597493"/>
    </source>
</evidence>
<feature type="compositionally biased region" description="Low complexity" evidence="7">
    <location>
        <begin position="153"/>
        <end position="234"/>
    </location>
</feature>
<dbReference type="EMBL" id="JBHUMY010000009">
    <property type="protein sequence ID" value="MFD2660631.1"/>
    <property type="molecule type" value="Genomic_DNA"/>
</dbReference>
<dbReference type="PROSITE" id="PS50978">
    <property type="entry name" value="NEAT"/>
    <property type="match status" value="1"/>
</dbReference>
<evidence type="ECO:0000256" key="9">
    <source>
        <dbReference type="SAM" id="SignalP"/>
    </source>
</evidence>
<dbReference type="InterPro" id="IPR019909">
    <property type="entry name" value="Haem_uptake_protein_IsdC"/>
</dbReference>
<keyword evidence="5" id="KW-0408">Iron</keyword>
<protein>
    <submittedName>
        <fullName evidence="11">Heme uptake protein IsdC</fullName>
    </submittedName>
</protein>
<feature type="region of interest" description="Disordered" evidence="7">
    <location>
        <begin position="153"/>
        <end position="318"/>
    </location>
</feature>
<evidence type="ECO:0000256" key="6">
    <source>
        <dbReference type="ARBA" id="ARBA00023088"/>
    </source>
</evidence>
<sequence length="347" mass="34971">MKVQGLVCCLLAALWIAILAPGAGSAEAALPDGTYTAEYVVLQADNDSVSMANDYWEKPASVTIKDGKATIQMTINHSAWVTEFKVPSGDGYVDTKVISEGDDKRTVEFTADITSPIVSKIHVTVPDIDYDHDYTIRISFDLDSFRAVKAAEPASTQQPAAAAQPAATVEPTATAQPAAKPAAAQPAASPAPGAASSGQKQAAANKPAAAETPETPEAAAAASPTAAVTPPETKQPAEAKAEASASPEEAGAAQPEATGTPAAGGEGAESSAQPLESEAQGEGAALAEADAAEQGEAIAASVAAEEAGQPLSGGSPAATANRWAPVLAAALLIGGGAFYLWKRKRRS</sequence>
<keyword evidence="8" id="KW-1133">Transmembrane helix</keyword>
<dbReference type="SUPFAM" id="SSF158911">
    <property type="entry name" value="NEAT domain-like"/>
    <property type="match status" value="1"/>
</dbReference>
<evidence type="ECO:0000313" key="11">
    <source>
        <dbReference type="EMBL" id="MFD2660631.1"/>
    </source>
</evidence>
<evidence type="ECO:0000256" key="1">
    <source>
        <dbReference type="ARBA" id="ARBA00004168"/>
    </source>
</evidence>
<dbReference type="InterPro" id="IPR006635">
    <property type="entry name" value="NEAT_dom"/>
</dbReference>
<evidence type="ECO:0000259" key="10">
    <source>
        <dbReference type="PROSITE" id="PS50978"/>
    </source>
</evidence>
<dbReference type="InterPro" id="IPR037250">
    <property type="entry name" value="NEAT_dom_sf"/>
</dbReference>
<proteinExistence type="predicted"/>
<keyword evidence="8" id="KW-0812">Transmembrane</keyword>
<evidence type="ECO:0000256" key="4">
    <source>
        <dbReference type="ARBA" id="ARBA00022729"/>
    </source>
</evidence>
<comment type="subcellular location">
    <subcellularLocation>
        <location evidence="1">Secreted</location>
        <location evidence="1">Cell wall</location>
        <topology evidence="1">Peptidoglycan-anchor</topology>
    </subcellularLocation>
</comment>
<keyword evidence="6" id="KW-0572">Peptidoglycan-anchor</keyword>
<feature type="compositionally biased region" description="Low complexity" evidence="7">
    <location>
        <begin position="242"/>
        <end position="261"/>
    </location>
</feature>
<dbReference type="PANTHER" id="PTHR37824">
    <property type="entry name" value="IRON-REGULATED SURFACE DETERMINANT PROTEIN C"/>
    <property type="match status" value="1"/>
</dbReference>
<dbReference type="NCBIfam" id="TIGR01167">
    <property type="entry name" value="LPXTG_anchor"/>
    <property type="match status" value="1"/>
</dbReference>
<accession>A0ABW5QW24</accession>
<keyword evidence="2" id="KW-0134">Cell wall</keyword>
<gene>
    <name evidence="11" type="primary">isdC</name>
    <name evidence="11" type="ORF">ACFSW5_10215</name>
</gene>
<feature type="signal peptide" evidence="9">
    <location>
        <begin position="1"/>
        <end position="28"/>
    </location>
</feature>
<reference evidence="12" key="1">
    <citation type="journal article" date="2019" name="Int. J. Syst. Evol. Microbiol.">
        <title>The Global Catalogue of Microorganisms (GCM) 10K type strain sequencing project: providing services to taxonomists for standard genome sequencing and annotation.</title>
        <authorList>
            <consortium name="The Broad Institute Genomics Platform"/>
            <consortium name="The Broad Institute Genome Sequencing Center for Infectious Disease"/>
            <person name="Wu L."/>
            <person name="Ma J."/>
        </authorList>
    </citation>
    <scope>NUCLEOTIDE SEQUENCE [LARGE SCALE GENOMIC DNA]</scope>
    <source>
        <strain evidence="12">TISTR 1827</strain>
    </source>
</reference>
<name>A0ABW5QW24_9BACL</name>
<feature type="transmembrane region" description="Helical" evidence="8">
    <location>
        <begin position="323"/>
        <end position="341"/>
    </location>
</feature>
<evidence type="ECO:0000256" key="2">
    <source>
        <dbReference type="ARBA" id="ARBA00022512"/>
    </source>
</evidence>